<dbReference type="Proteomes" id="UP001250932">
    <property type="component" value="Unassembled WGS sequence"/>
</dbReference>
<feature type="transmembrane region" description="Helical" evidence="2">
    <location>
        <begin position="6"/>
        <end position="28"/>
    </location>
</feature>
<feature type="compositionally biased region" description="Basic and acidic residues" evidence="1">
    <location>
        <begin position="99"/>
        <end position="109"/>
    </location>
</feature>
<proteinExistence type="predicted"/>
<keyword evidence="2" id="KW-0472">Membrane</keyword>
<dbReference type="EMBL" id="JAQOUE010000001">
    <property type="protein sequence ID" value="MDT7042994.1"/>
    <property type="molecule type" value="Genomic_DNA"/>
</dbReference>
<evidence type="ECO:0000256" key="2">
    <source>
        <dbReference type="SAM" id="Phobius"/>
    </source>
</evidence>
<name>A0ABU3K9A5_9BACT</name>
<evidence type="ECO:0000256" key="1">
    <source>
        <dbReference type="SAM" id="MobiDB-lite"/>
    </source>
</evidence>
<protein>
    <submittedName>
        <fullName evidence="3">Uncharacterized protein</fullName>
    </submittedName>
</protein>
<comment type="caution">
    <text evidence="3">The sequence shown here is derived from an EMBL/GenBank/DDBJ whole genome shotgun (WGS) entry which is preliminary data.</text>
</comment>
<feature type="region of interest" description="Disordered" evidence="1">
    <location>
        <begin position="99"/>
        <end position="123"/>
    </location>
</feature>
<evidence type="ECO:0000313" key="3">
    <source>
        <dbReference type="EMBL" id="MDT7042994.1"/>
    </source>
</evidence>
<feature type="transmembrane region" description="Helical" evidence="2">
    <location>
        <begin position="35"/>
        <end position="56"/>
    </location>
</feature>
<feature type="transmembrane region" description="Helical" evidence="2">
    <location>
        <begin position="68"/>
        <end position="86"/>
    </location>
</feature>
<organism evidence="3 4">
    <name type="scientific">Candidatus Nitronereus thalassa</name>
    <dbReference type="NCBI Taxonomy" id="3020898"/>
    <lineage>
        <taxon>Bacteria</taxon>
        <taxon>Pseudomonadati</taxon>
        <taxon>Nitrospirota</taxon>
        <taxon>Nitrospiria</taxon>
        <taxon>Nitrospirales</taxon>
        <taxon>Nitrospiraceae</taxon>
        <taxon>Candidatus Nitronereus</taxon>
    </lineage>
</organism>
<dbReference type="RefSeq" id="WP_313833470.1">
    <property type="nucleotide sequence ID" value="NZ_JAQOUE010000001.1"/>
</dbReference>
<accession>A0ABU3K9A5</accession>
<keyword evidence="4" id="KW-1185">Reference proteome</keyword>
<keyword evidence="2" id="KW-0812">Transmembrane</keyword>
<keyword evidence="2" id="KW-1133">Transmembrane helix</keyword>
<sequence length="123" mass="13817">MQGLSTLATIISVLAFPLIFLVLLYPYLAGPRGKWYAVCVYSGISLGMMLVAALTAQEPHLPEQAWGWWDWLVMILGVGLLLAYIARKYQFLKKEALARRSTGDNKKDSQVPGHRLGKKKRKL</sequence>
<gene>
    <name evidence="3" type="ORF">PPG34_11570</name>
</gene>
<evidence type="ECO:0000313" key="4">
    <source>
        <dbReference type="Proteomes" id="UP001250932"/>
    </source>
</evidence>
<reference evidence="3 4" key="1">
    <citation type="journal article" date="2023" name="ISME J.">
        <title>Cultivation and genomic characterization of novel and ubiquitous marine nitrite-oxidizing bacteria from the Nitrospirales.</title>
        <authorList>
            <person name="Mueller A.J."/>
            <person name="Daebeler A."/>
            <person name="Herbold C.W."/>
            <person name="Kirkegaard R.H."/>
            <person name="Daims H."/>
        </authorList>
    </citation>
    <scope>NUCLEOTIDE SEQUENCE [LARGE SCALE GENOMIC DNA]</scope>
    <source>
        <strain evidence="3 4">EB</strain>
    </source>
</reference>